<organism evidence="2">
    <name type="scientific">Marseillevirus LCMAC202</name>
    <dbReference type="NCBI Taxonomy" id="2506606"/>
    <lineage>
        <taxon>Viruses</taxon>
        <taxon>Varidnaviria</taxon>
        <taxon>Bamfordvirae</taxon>
        <taxon>Nucleocytoviricota</taxon>
        <taxon>Megaviricetes</taxon>
        <taxon>Pimascovirales</taxon>
        <taxon>Pimascovirales incertae sedis</taxon>
        <taxon>Marseilleviridae</taxon>
    </lineage>
</organism>
<sequence length="245" mass="26745">MEQANIDILQEMDPAQIFSLTGDAKVQEVIGKLKFMSKICHGEKINVRELFVRDNDSVVQRLLRTIRNISTFMSSSEIVESKDATLAFIQDTVNMAITLIAVYRRDKDKFKQDIANIIVENLENSKGGIRNLIATYQNDRKFISEAEAVIQTLEVRIKNMTSKGYMPGISDASFMPIVSQEPPPSPVDSALPSPVESASSSSVGSASSSPVGSALPSPVGSALPSPEDSPQNSDDESWSHKNNIV</sequence>
<feature type="region of interest" description="Disordered" evidence="1">
    <location>
        <begin position="175"/>
        <end position="245"/>
    </location>
</feature>
<name>A0A481YXQ3_9VIRU</name>
<feature type="compositionally biased region" description="Low complexity" evidence="1">
    <location>
        <begin position="189"/>
        <end position="221"/>
    </location>
</feature>
<protein>
    <submittedName>
        <fullName evidence="2">Uncharacterized protein</fullName>
    </submittedName>
</protein>
<accession>A0A481YXQ3</accession>
<evidence type="ECO:0000256" key="1">
    <source>
        <dbReference type="SAM" id="MobiDB-lite"/>
    </source>
</evidence>
<evidence type="ECO:0000313" key="2">
    <source>
        <dbReference type="EMBL" id="QBK87968.1"/>
    </source>
</evidence>
<gene>
    <name evidence="2" type="ORF">LCMAC202_03290</name>
</gene>
<proteinExistence type="predicted"/>
<dbReference type="EMBL" id="MK500372">
    <property type="protein sequence ID" value="QBK87968.1"/>
    <property type="molecule type" value="Genomic_DNA"/>
</dbReference>
<reference evidence="2" key="1">
    <citation type="journal article" date="2019" name="MBio">
        <title>Virus Genomes from Deep Sea Sediments Expand the Ocean Megavirome and Support Independent Origins of Viral Gigantism.</title>
        <authorList>
            <person name="Backstrom D."/>
            <person name="Yutin N."/>
            <person name="Jorgensen S.L."/>
            <person name="Dharamshi J."/>
            <person name="Homa F."/>
            <person name="Zaremba-Niedwiedzka K."/>
            <person name="Spang A."/>
            <person name="Wolf Y.I."/>
            <person name="Koonin E.V."/>
            <person name="Ettema T.J."/>
        </authorList>
    </citation>
    <scope>NUCLEOTIDE SEQUENCE</scope>
</reference>